<protein>
    <submittedName>
        <fullName evidence="2">FolC bifunctional protein</fullName>
    </submittedName>
</protein>
<reference evidence="2" key="2">
    <citation type="journal article" date="2012" name="PLoS ONE">
        <title>A Deeply Branching Thermophilic Bacterium with an Ancient Acetyl-CoA Pathway Dominates a Subsurface Ecosystem.</title>
        <authorList>
            <person name="Takami H."/>
            <person name="Noguchi H."/>
            <person name="Takaki Y."/>
            <person name="Uchiyama I."/>
            <person name="Toyoda A."/>
            <person name="Nishi S."/>
            <person name="Chee G.-J."/>
            <person name="Arai W."/>
            <person name="Nunoura T."/>
            <person name="Itoh T."/>
            <person name="Hattori M."/>
            <person name="Takai K."/>
        </authorList>
    </citation>
    <scope>NUCLEOTIDE SEQUENCE</scope>
</reference>
<proteinExistence type="predicted"/>
<reference evidence="2" key="1">
    <citation type="journal article" date="2005" name="Environ. Microbiol.">
        <title>Genetic and functional properties of uncultivated thermophilic crenarchaeotes from a subsurface gold mine as revealed by analysis of genome fragments.</title>
        <authorList>
            <person name="Nunoura T."/>
            <person name="Hirayama H."/>
            <person name="Takami H."/>
            <person name="Oida H."/>
            <person name="Nishi S."/>
            <person name="Shimamura S."/>
            <person name="Suzuki Y."/>
            <person name="Inagaki F."/>
            <person name="Takai K."/>
            <person name="Nealson K.H."/>
            <person name="Horikoshi K."/>
        </authorList>
    </citation>
    <scope>NUCLEOTIDE SEQUENCE</scope>
</reference>
<gene>
    <name evidence="2" type="ORF">HGMM_F27B02C02</name>
</gene>
<dbReference type="EMBL" id="AP011715">
    <property type="protein sequence ID" value="BAL55300.1"/>
    <property type="molecule type" value="Genomic_DNA"/>
</dbReference>
<sequence length="128" mass="13974">MLLDVAHNPAGIAALHRTLLEHGYGSTRWNVVFGAMADKDVATMLRFLHPLTRRLFACAPQTERALAVELLTEHARQEGFAHIVQASSVAEAVRQAWQLGEALLIVGSFYLLGEALPVVEELCRGSGQ</sequence>
<dbReference type="AlphaFoldDB" id="H5SGL4"/>
<dbReference type="InterPro" id="IPR004101">
    <property type="entry name" value="Mur_ligase_C"/>
</dbReference>
<feature type="domain" description="Mur ligase C-terminal" evidence="1">
    <location>
        <begin position="2"/>
        <end position="108"/>
    </location>
</feature>
<name>H5SGL4_9BACT</name>
<dbReference type="Gene3D" id="3.90.190.20">
    <property type="entry name" value="Mur ligase, C-terminal domain"/>
    <property type="match status" value="1"/>
</dbReference>
<dbReference type="SUPFAM" id="SSF53244">
    <property type="entry name" value="MurD-like peptide ligases, peptide-binding domain"/>
    <property type="match status" value="1"/>
</dbReference>
<organism evidence="2">
    <name type="scientific">uncultured Chlorobiota bacterium</name>
    <dbReference type="NCBI Taxonomy" id="156405"/>
    <lineage>
        <taxon>Bacteria</taxon>
        <taxon>Pseudomonadati</taxon>
        <taxon>Chlorobiota</taxon>
        <taxon>environmental samples</taxon>
    </lineage>
</organism>
<evidence type="ECO:0000259" key="1">
    <source>
        <dbReference type="Pfam" id="PF02875"/>
    </source>
</evidence>
<dbReference type="Pfam" id="PF02875">
    <property type="entry name" value="Mur_ligase_C"/>
    <property type="match status" value="1"/>
</dbReference>
<dbReference type="GO" id="GO:0016881">
    <property type="term" value="F:acid-amino acid ligase activity"/>
    <property type="evidence" value="ECO:0007669"/>
    <property type="project" value="InterPro"/>
</dbReference>
<dbReference type="InterPro" id="IPR036615">
    <property type="entry name" value="Mur_ligase_C_dom_sf"/>
</dbReference>
<evidence type="ECO:0000313" key="2">
    <source>
        <dbReference type="EMBL" id="BAL55300.1"/>
    </source>
</evidence>
<accession>H5SGL4</accession>